<dbReference type="Proteomes" id="UP000832034">
    <property type="component" value="Chromosome"/>
</dbReference>
<dbReference type="Pfam" id="PF14281">
    <property type="entry name" value="PDDEXK_4"/>
    <property type="match status" value="1"/>
</dbReference>
<reference evidence="1" key="1">
    <citation type="submission" date="2021-12" db="EMBL/GenBank/DDBJ databases">
        <authorList>
            <person name="Veyrier F.J."/>
        </authorList>
    </citation>
    <scope>NUCLEOTIDE SEQUENCE</scope>
    <source>
        <strain evidence="1">SAG 1488-6</strain>
    </source>
</reference>
<evidence type="ECO:0000313" key="1">
    <source>
        <dbReference type="EMBL" id="UOO91879.1"/>
    </source>
</evidence>
<dbReference type="RefSeq" id="WP_019957380.1">
    <property type="nucleotide sequence ID" value="NZ_CP091512.1"/>
</dbReference>
<gene>
    <name evidence="1" type="ORF">LVJ81_09570</name>
</gene>
<sequence>MNFDQLIFDLKGLPATTAAHEITMFERLDVNRYENVSSKMLEFLFQIDEQHEIGNLALLALLEEAKIQYEHMPKGTEVLSEVHAKSSQHDNLGFIDLVVHTSEFSLIIENKVRHILNNPIDVYQLFVKQQYTKKNSYSGKNHFILMAIDKPKKIPKNYVFVSHESFCLNLKSKLEEFFQNTEKNRYSYFIEDYIKAMIKMSNTQINHDKKSFFKLVTEHYNEIDEIQTRKKNVFDVTKSYLTEIIEESNYKEDFFQNVKIKEMILFLGNIKEVFYIQILLKKY</sequence>
<name>A0ABY4E9E2_VITST</name>
<keyword evidence="2" id="KW-1185">Reference proteome</keyword>
<proteinExistence type="predicted"/>
<dbReference type="InterPro" id="IPR029470">
    <property type="entry name" value="PDDEXK_4"/>
</dbReference>
<dbReference type="EMBL" id="CP091512">
    <property type="protein sequence ID" value="UOO91879.1"/>
    <property type="molecule type" value="Genomic_DNA"/>
</dbReference>
<protein>
    <submittedName>
        <fullName evidence="1">PD-(D/E)XK nuclease family protein</fullName>
    </submittedName>
</protein>
<evidence type="ECO:0000313" key="2">
    <source>
        <dbReference type="Proteomes" id="UP000832034"/>
    </source>
</evidence>
<organism evidence="1 2">
    <name type="scientific">Vitreoscilla stercoraria</name>
    <dbReference type="NCBI Taxonomy" id="61"/>
    <lineage>
        <taxon>Bacteria</taxon>
        <taxon>Pseudomonadati</taxon>
        <taxon>Pseudomonadota</taxon>
        <taxon>Betaproteobacteria</taxon>
        <taxon>Neisseriales</taxon>
        <taxon>Neisseriaceae</taxon>
        <taxon>Vitreoscilla</taxon>
    </lineage>
</organism>
<reference evidence="1" key="2">
    <citation type="journal article" date="2022" name="Res Sq">
        <title>Evolution of multicellular longitudinally dividing oral cavity symbionts (Neisseriaceae).</title>
        <authorList>
            <person name="Nyongesa S."/>
            <person name="Weber P."/>
            <person name="Bernet E."/>
            <person name="Pullido F."/>
            <person name="Nieckarz M."/>
            <person name="Delaby M."/>
            <person name="Nieves C."/>
            <person name="Viehboeck T."/>
            <person name="Krause N."/>
            <person name="Rivera-Millot A."/>
            <person name="Nakamura A."/>
            <person name="Vischer N."/>
            <person name="VanNieuwenhze M."/>
            <person name="Brun Y."/>
            <person name="Cava F."/>
            <person name="Bulgheresi S."/>
            <person name="Veyrier F."/>
        </authorList>
    </citation>
    <scope>NUCLEOTIDE SEQUENCE</scope>
    <source>
        <strain evidence="1">SAG 1488-6</strain>
    </source>
</reference>
<accession>A0ABY4E9E2</accession>